<gene>
    <name evidence="1" type="ORF">MSG28_015638</name>
</gene>
<name>A0ACC0KAS3_CHOFU</name>
<dbReference type="Proteomes" id="UP001064048">
    <property type="component" value="Chromosome 29"/>
</dbReference>
<protein>
    <submittedName>
        <fullName evidence="1">Uncharacterized protein</fullName>
    </submittedName>
</protein>
<organism evidence="1 2">
    <name type="scientific">Choristoneura fumiferana</name>
    <name type="common">Spruce budworm moth</name>
    <name type="synonym">Archips fumiferana</name>
    <dbReference type="NCBI Taxonomy" id="7141"/>
    <lineage>
        <taxon>Eukaryota</taxon>
        <taxon>Metazoa</taxon>
        <taxon>Ecdysozoa</taxon>
        <taxon>Arthropoda</taxon>
        <taxon>Hexapoda</taxon>
        <taxon>Insecta</taxon>
        <taxon>Pterygota</taxon>
        <taxon>Neoptera</taxon>
        <taxon>Endopterygota</taxon>
        <taxon>Lepidoptera</taxon>
        <taxon>Glossata</taxon>
        <taxon>Ditrysia</taxon>
        <taxon>Tortricoidea</taxon>
        <taxon>Tortricidae</taxon>
        <taxon>Tortricinae</taxon>
        <taxon>Choristoneura</taxon>
    </lineage>
</organism>
<sequence>MFNKEGFPNGGREQQRPRVGGKDHASALLRRVLQDAGAGVVELKRRLEDDTTALPKRLCLARNVVHSHYFPAAPKERVVAEWLNGLTKLNKLNGGELKSITGWLSAGNDVMPKECVDMYGKWTSELMFRQNSELLVSLQKDFEIHCLMMLEEGFVSPSIITLCEVLSAILSSFFENSKMADHTVPRHIAEDFWNSYRKFENECLKKLGECVLKLNYDVQTLKEDESATTILTSHRVAKYLSTQCLKANIIGPKCAALSKLMYRISKNLRHWIQDNFEYSLELKGEKIVREEKEILVEDAACDLLTNGLEILSEVIFASKRITLDYKFLDSIFELQHLIHCILGCNTKRIRLTDSICKKKTHISRLAAYTVADISSWIERTAPSKMVRQHLENSVVLLIQASDSTHAMAFLRRALAGSPGQMTMTNLYSMYKSYVKQLKRRLEDDTTALPKRLCLARNVVHSHYFPAAPKERVVAEWLNGLTKLNKLNGGELKSITGWLSAGNDVMPKECVDMYGKWTSELMFRQNSELLVSLQKDFEIHCLMMLEEGFVSPSIITLCEVLSAILSSFFENSKMADHTVPRHIAEDFWNSYRKFENECLKKLGECVLKLNYASGVTVSDACKTTYEEIKKDKKHRYVVFYIRDEKQIDVETVGERNAEYDQFLEHLQQGGTGECRYGLFDFEYTHQCQGTSEASKKQKLFLMSSFDALKKSLVGVQKYIQATDLSEASQEAVEEKLRATDRQ</sequence>
<reference evidence="1 2" key="1">
    <citation type="journal article" date="2022" name="Genome Biol. Evol.">
        <title>The Spruce Budworm Genome: Reconstructing the Evolutionary History of Antifreeze Proteins.</title>
        <authorList>
            <person name="Beliveau C."/>
            <person name="Gagne P."/>
            <person name="Picq S."/>
            <person name="Vernygora O."/>
            <person name="Keeling C.I."/>
            <person name="Pinkney K."/>
            <person name="Doucet D."/>
            <person name="Wen F."/>
            <person name="Johnston J.S."/>
            <person name="Maaroufi H."/>
            <person name="Boyle B."/>
            <person name="Laroche J."/>
            <person name="Dewar K."/>
            <person name="Juretic N."/>
            <person name="Blackburn G."/>
            <person name="Nisole A."/>
            <person name="Brunet B."/>
            <person name="Brandao M."/>
            <person name="Lumley L."/>
            <person name="Duan J."/>
            <person name="Quan G."/>
            <person name="Lucarotti C.J."/>
            <person name="Roe A.D."/>
            <person name="Sperling F.A.H."/>
            <person name="Levesque R.C."/>
            <person name="Cusson M."/>
        </authorList>
    </citation>
    <scope>NUCLEOTIDE SEQUENCE [LARGE SCALE GENOMIC DNA]</scope>
    <source>
        <strain evidence="1">Glfc:IPQL:Cfum</strain>
    </source>
</reference>
<comment type="caution">
    <text evidence="1">The sequence shown here is derived from an EMBL/GenBank/DDBJ whole genome shotgun (WGS) entry which is preliminary data.</text>
</comment>
<evidence type="ECO:0000313" key="2">
    <source>
        <dbReference type="Proteomes" id="UP001064048"/>
    </source>
</evidence>
<accession>A0ACC0KAS3</accession>
<proteinExistence type="predicted"/>
<dbReference type="EMBL" id="CM046129">
    <property type="protein sequence ID" value="KAI8433627.1"/>
    <property type="molecule type" value="Genomic_DNA"/>
</dbReference>
<keyword evidence="2" id="KW-1185">Reference proteome</keyword>
<evidence type="ECO:0000313" key="1">
    <source>
        <dbReference type="EMBL" id="KAI8433627.1"/>
    </source>
</evidence>